<gene>
    <name evidence="2" type="ORF">EKL98_04455</name>
</gene>
<organism evidence="2 3">
    <name type="scientific">Flavobacterium bomense</name>
    <dbReference type="NCBI Taxonomy" id="2497483"/>
    <lineage>
        <taxon>Bacteria</taxon>
        <taxon>Pseudomonadati</taxon>
        <taxon>Bacteroidota</taxon>
        <taxon>Flavobacteriia</taxon>
        <taxon>Flavobacteriales</taxon>
        <taxon>Flavobacteriaceae</taxon>
        <taxon>Flavobacterium</taxon>
    </lineage>
</organism>
<proteinExistence type="predicted"/>
<dbReference type="EMBL" id="RYDJ01000003">
    <property type="protein sequence ID" value="RTZ06505.1"/>
    <property type="molecule type" value="Genomic_DNA"/>
</dbReference>
<reference evidence="2 3" key="1">
    <citation type="submission" date="2018-12" db="EMBL/GenBank/DDBJ databases">
        <title>Flavobacterium sp. nov., isolated from glacier ice.</title>
        <authorList>
            <person name="Liu Q."/>
            <person name="Xin Y.-H."/>
        </authorList>
    </citation>
    <scope>NUCLEOTIDE SEQUENCE [LARGE SCALE GENOMIC DNA]</scope>
    <source>
        <strain evidence="2 3">RB1N8</strain>
    </source>
</reference>
<feature type="domain" description="Glycosyltransferase 2-like" evidence="1">
    <location>
        <begin position="43"/>
        <end position="144"/>
    </location>
</feature>
<dbReference type="CDD" id="cd00761">
    <property type="entry name" value="Glyco_tranf_GTA_type"/>
    <property type="match status" value="1"/>
</dbReference>
<dbReference type="GO" id="GO:0016740">
    <property type="term" value="F:transferase activity"/>
    <property type="evidence" value="ECO:0007669"/>
    <property type="project" value="UniProtKB-KW"/>
</dbReference>
<dbReference type="InterPro" id="IPR029044">
    <property type="entry name" value="Nucleotide-diphossugar_trans"/>
</dbReference>
<sequence length="328" mass="38794">MREGQNPEKSKGVRISLKKHRVIMVFYIPHDYTLNDYYEQAIEILDISLNSLINTVNLECTAITLINNNSSKDSEVIVSKHMKYIDKYIYYSCNKGKVNPVLNEARSAYEEFITITDADILFYPGWEIATFNLFKNFKNVGAVSPYPSPYTSFYVNKSSFGFNYLFRRVKYCSMVAEKDIDFYCKGVDLPFLYRREESEFNWKEKQYILKSNNEFAVIGSFHVVGTYRTQIFRNEYEVPDLVFKNSYEEKFIDFMSDKSGLIKLSTLKSYIYHIGNKLDYVVKDYKDDMTLNKIDLNFFNEIKPQKRKSKIYIFINRLLGFIIIKYIK</sequence>
<keyword evidence="2" id="KW-0808">Transferase</keyword>
<accession>A0A432CQ43</accession>
<keyword evidence="3" id="KW-1185">Reference proteome</keyword>
<dbReference type="Gene3D" id="3.90.550.10">
    <property type="entry name" value="Spore Coat Polysaccharide Biosynthesis Protein SpsA, Chain A"/>
    <property type="match status" value="1"/>
</dbReference>
<protein>
    <submittedName>
        <fullName evidence="2">Glycosyltransferase family 2 protein</fullName>
    </submittedName>
</protein>
<evidence type="ECO:0000313" key="2">
    <source>
        <dbReference type="EMBL" id="RTZ06505.1"/>
    </source>
</evidence>
<dbReference type="AlphaFoldDB" id="A0A432CQ43"/>
<comment type="caution">
    <text evidence="2">The sequence shown here is derived from an EMBL/GenBank/DDBJ whole genome shotgun (WGS) entry which is preliminary data.</text>
</comment>
<dbReference type="Proteomes" id="UP000280825">
    <property type="component" value="Unassembled WGS sequence"/>
</dbReference>
<dbReference type="SUPFAM" id="SSF53448">
    <property type="entry name" value="Nucleotide-diphospho-sugar transferases"/>
    <property type="match status" value="1"/>
</dbReference>
<name>A0A432CQ43_9FLAO</name>
<evidence type="ECO:0000259" key="1">
    <source>
        <dbReference type="Pfam" id="PF00535"/>
    </source>
</evidence>
<dbReference type="Pfam" id="PF00535">
    <property type="entry name" value="Glycos_transf_2"/>
    <property type="match status" value="1"/>
</dbReference>
<dbReference type="RefSeq" id="WP_126561644.1">
    <property type="nucleotide sequence ID" value="NZ_RYDJ01000003.1"/>
</dbReference>
<evidence type="ECO:0000313" key="3">
    <source>
        <dbReference type="Proteomes" id="UP000280825"/>
    </source>
</evidence>
<dbReference type="InterPro" id="IPR001173">
    <property type="entry name" value="Glyco_trans_2-like"/>
</dbReference>